<comment type="caution">
    <text evidence="2">The sequence shown here is derived from an EMBL/GenBank/DDBJ whole genome shotgun (WGS) entry which is preliminary data.</text>
</comment>
<organism evidence="2">
    <name type="scientific">marine sediment metagenome</name>
    <dbReference type="NCBI Taxonomy" id="412755"/>
    <lineage>
        <taxon>unclassified sequences</taxon>
        <taxon>metagenomes</taxon>
        <taxon>ecological metagenomes</taxon>
    </lineage>
</organism>
<dbReference type="EMBL" id="BARS01016498">
    <property type="protein sequence ID" value="GAF87731.1"/>
    <property type="molecule type" value="Genomic_DNA"/>
</dbReference>
<dbReference type="InterPro" id="IPR051908">
    <property type="entry name" value="Ribosomal_N-acetyltransferase"/>
</dbReference>
<sequence>MVKGGPYNLFEIGYYMIVSERKKGYCTEAVKLFVDFLFLKQAIERIQATTDTRNKASQRVLEKAGFSKEGILRKGLFMKGDWVDISLFSILREEWKEPKVLKI</sequence>
<accession>X0TKB8</accession>
<gene>
    <name evidence="2" type="ORF">S01H1_27141</name>
</gene>
<reference evidence="2" key="1">
    <citation type="journal article" date="2014" name="Front. Microbiol.">
        <title>High frequency of phylogenetically diverse reductive dehalogenase-homologous genes in deep subseafloor sedimentary metagenomes.</title>
        <authorList>
            <person name="Kawai M."/>
            <person name="Futagami T."/>
            <person name="Toyoda A."/>
            <person name="Takaki Y."/>
            <person name="Nishi S."/>
            <person name="Hori S."/>
            <person name="Arai W."/>
            <person name="Tsubouchi T."/>
            <person name="Morono Y."/>
            <person name="Uchiyama I."/>
            <person name="Ito T."/>
            <person name="Fujiyama A."/>
            <person name="Inagaki F."/>
            <person name="Takami H."/>
        </authorList>
    </citation>
    <scope>NUCLEOTIDE SEQUENCE</scope>
    <source>
        <strain evidence="2">Expedition CK06-06</strain>
    </source>
</reference>
<dbReference type="PANTHER" id="PTHR43441">
    <property type="entry name" value="RIBOSOMAL-PROTEIN-SERINE ACETYLTRANSFERASE"/>
    <property type="match status" value="1"/>
</dbReference>
<evidence type="ECO:0000259" key="1">
    <source>
        <dbReference type="PROSITE" id="PS51186"/>
    </source>
</evidence>
<dbReference type="PROSITE" id="PS51186">
    <property type="entry name" value="GNAT"/>
    <property type="match status" value="1"/>
</dbReference>
<dbReference type="GO" id="GO:1990189">
    <property type="term" value="F:protein N-terminal-serine acetyltransferase activity"/>
    <property type="evidence" value="ECO:0007669"/>
    <property type="project" value="TreeGrafter"/>
</dbReference>
<feature type="domain" description="N-acetyltransferase" evidence="1">
    <location>
        <begin position="1"/>
        <end position="83"/>
    </location>
</feature>
<dbReference type="InterPro" id="IPR000182">
    <property type="entry name" value="GNAT_dom"/>
</dbReference>
<dbReference type="AlphaFoldDB" id="X0TKB8"/>
<name>X0TKB8_9ZZZZ</name>
<dbReference type="Gene3D" id="3.40.630.30">
    <property type="match status" value="1"/>
</dbReference>
<evidence type="ECO:0000313" key="2">
    <source>
        <dbReference type="EMBL" id="GAF87731.1"/>
    </source>
</evidence>
<proteinExistence type="predicted"/>
<dbReference type="GO" id="GO:0005737">
    <property type="term" value="C:cytoplasm"/>
    <property type="evidence" value="ECO:0007669"/>
    <property type="project" value="TreeGrafter"/>
</dbReference>
<dbReference type="Pfam" id="PF13302">
    <property type="entry name" value="Acetyltransf_3"/>
    <property type="match status" value="1"/>
</dbReference>
<dbReference type="PANTHER" id="PTHR43441:SF6">
    <property type="entry name" value="N-ACETYLTRANSFERASE DOMAIN-CONTAINING PROTEIN"/>
    <property type="match status" value="1"/>
</dbReference>
<dbReference type="InterPro" id="IPR016181">
    <property type="entry name" value="Acyl_CoA_acyltransferase"/>
</dbReference>
<dbReference type="GO" id="GO:0008999">
    <property type="term" value="F:protein-N-terminal-alanine acetyltransferase activity"/>
    <property type="evidence" value="ECO:0007669"/>
    <property type="project" value="TreeGrafter"/>
</dbReference>
<dbReference type="SUPFAM" id="SSF55729">
    <property type="entry name" value="Acyl-CoA N-acyltransferases (Nat)"/>
    <property type="match status" value="1"/>
</dbReference>
<protein>
    <recommendedName>
        <fullName evidence="1">N-acetyltransferase domain-containing protein</fullName>
    </recommendedName>
</protein>